<evidence type="ECO:0000313" key="2">
    <source>
        <dbReference type="EMBL" id="MQM18302.1"/>
    </source>
</evidence>
<keyword evidence="3" id="KW-1185">Reference proteome</keyword>
<accession>A0A843XGB6</accession>
<name>A0A843XGB6_COLES</name>
<gene>
    <name evidence="2" type="ORF">Taro_051291</name>
</gene>
<organism evidence="2 3">
    <name type="scientific">Colocasia esculenta</name>
    <name type="common">Wild taro</name>
    <name type="synonym">Arum esculentum</name>
    <dbReference type="NCBI Taxonomy" id="4460"/>
    <lineage>
        <taxon>Eukaryota</taxon>
        <taxon>Viridiplantae</taxon>
        <taxon>Streptophyta</taxon>
        <taxon>Embryophyta</taxon>
        <taxon>Tracheophyta</taxon>
        <taxon>Spermatophyta</taxon>
        <taxon>Magnoliopsida</taxon>
        <taxon>Liliopsida</taxon>
        <taxon>Araceae</taxon>
        <taxon>Aroideae</taxon>
        <taxon>Colocasieae</taxon>
        <taxon>Colocasia</taxon>
    </lineage>
</organism>
<reference evidence="2" key="1">
    <citation type="submission" date="2017-07" db="EMBL/GenBank/DDBJ databases">
        <title>Taro Niue Genome Assembly and Annotation.</title>
        <authorList>
            <person name="Atibalentja N."/>
            <person name="Keating K."/>
            <person name="Fields C.J."/>
        </authorList>
    </citation>
    <scope>NUCLEOTIDE SEQUENCE</scope>
    <source>
        <strain evidence="2">Niue_2</strain>
        <tissue evidence="2">Leaf</tissue>
    </source>
</reference>
<feature type="region of interest" description="Disordered" evidence="1">
    <location>
        <begin position="33"/>
        <end position="62"/>
    </location>
</feature>
<protein>
    <submittedName>
        <fullName evidence="2">Uncharacterized protein</fullName>
    </submittedName>
</protein>
<proteinExistence type="predicted"/>
<evidence type="ECO:0000313" key="3">
    <source>
        <dbReference type="Proteomes" id="UP000652761"/>
    </source>
</evidence>
<sequence length="77" mass="8255">MLVSFAADESTGSRSRQRDRACLFLSTCLPARVQSASAPPDSPTPVSTSPERLAATHPSRTPCSYSYGVRCADDLNH</sequence>
<dbReference type="EMBL" id="NMUH01008105">
    <property type="protein sequence ID" value="MQM18302.1"/>
    <property type="molecule type" value="Genomic_DNA"/>
</dbReference>
<dbReference type="Proteomes" id="UP000652761">
    <property type="component" value="Unassembled WGS sequence"/>
</dbReference>
<comment type="caution">
    <text evidence="2">The sequence shown here is derived from an EMBL/GenBank/DDBJ whole genome shotgun (WGS) entry which is preliminary data.</text>
</comment>
<evidence type="ECO:0000256" key="1">
    <source>
        <dbReference type="SAM" id="MobiDB-lite"/>
    </source>
</evidence>
<dbReference type="AlphaFoldDB" id="A0A843XGB6"/>
<feature type="compositionally biased region" description="Low complexity" evidence="1">
    <location>
        <begin position="35"/>
        <end position="50"/>
    </location>
</feature>